<feature type="domain" description="Cation efflux protein transmembrane" evidence="11">
    <location>
        <begin position="41"/>
        <end position="333"/>
    </location>
</feature>
<gene>
    <name evidence="13" type="ORF">ACHAW5_006142</name>
</gene>
<dbReference type="EMBL" id="JALLAZ020001842">
    <property type="protein sequence ID" value="KAL3761913.1"/>
    <property type="molecule type" value="Genomic_DNA"/>
</dbReference>
<feature type="region of interest" description="Disordered" evidence="9">
    <location>
        <begin position="1"/>
        <end position="31"/>
    </location>
</feature>
<dbReference type="SUPFAM" id="SSF160240">
    <property type="entry name" value="Cation efflux protein cytoplasmic domain-like"/>
    <property type="match status" value="1"/>
</dbReference>
<keyword evidence="5" id="KW-0862">Zinc</keyword>
<keyword evidence="6 10" id="KW-1133">Transmembrane helix</keyword>
<evidence type="ECO:0000256" key="5">
    <source>
        <dbReference type="ARBA" id="ARBA00022906"/>
    </source>
</evidence>
<evidence type="ECO:0000256" key="6">
    <source>
        <dbReference type="ARBA" id="ARBA00022989"/>
    </source>
</evidence>
<dbReference type="InterPro" id="IPR027469">
    <property type="entry name" value="Cation_efflux_TMD_sf"/>
</dbReference>
<evidence type="ECO:0000256" key="2">
    <source>
        <dbReference type="ARBA" id="ARBA00008873"/>
    </source>
</evidence>
<dbReference type="Gene3D" id="1.20.1510.10">
    <property type="entry name" value="Cation efflux protein transmembrane domain"/>
    <property type="match status" value="1"/>
</dbReference>
<keyword evidence="8 10" id="KW-0472">Membrane</keyword>
<dbReference type="GO" id="GO:0006829">
    <property type="term" value="P:zinc ion transport"/>
    <property type="evidence" value="ECO:0007669"/>
    <property type="project" value="UniProtKB-KW"/>
</dbReference>
<feature type="region of interest" description="Disordered" evidence="9">
    <location>
        <begin position="183"/>
        <end position="241"/>
    </location>
</feature>
<dbReference type="InterPro" id="IPR050681">
    <property type="entry name" value="CDF/SLC30A"/>
</dbReference>
<evidence type="ECO:0000256" key="7">
    <source>
        <dbReference type="ARBA" id="ARBA00023065"/>
    </source>
</evidence>
<dbReference type="InterPro" id="IPR058533">
    <property type="entry name" value="Cation_efflux_TM"/>
</dbReference>
<dbReference type="GO" id="GO:0016020">
    <property type="term" value="C:membrane"/>
    <property type="evidence" value="ECO:0007669"/>
    <property type="project" value="UniProtKB-SubCell"/>
</dbReference>
<evidence type="ECO:0000256" key="4">
    <source>
        <dbReference type="ARBA" id="ARBA00022692"/>
    </source>
</evidence>
<evidence type="ECO:0000256" key="9">
    <source>
        <dbReference type="SAM" id="MobiDB-lite"/>
    </source>
</evidence>
<feature type="transmembrane region" description="Helical" evidence="10">
    <location>
        <begin position="275"/>
        <end position="298"/>
    </location>
</feature>
<feature type="transmembrane region" description="Helical" evidence="10">
    <location>
        <begin position="149"/>
        <end position="168"/>
    </location>
</feature>
<dbReference type="SUPFAM" id="SSF161111">
    <property type="entry name" value="Cation efflux protein transmembrane domain-like"/>
    <property type="match status" value="1"/>
</dbReference>
<evidence type="ECO:0000256" key="3">
    <source>
        <dbReference type="ARBA" id="ARBA00022448"/>
    </source>
</evidence>
<name>A0ABD3MDA6_9STRA</name>
<protein>
    <submittedName>
        <fullName evidence="13">Uncharacterized protein</fullName>
    </submittedName>
</protein>
<evidence type="ECO:0000259" key="12">
    <source>
        <dbReference type="Pfam" id="PF16916"/>
    </source>
</evidence>
<dbReference type="InterPro" id="IPR027470">
    <property type="entry name" value="Cation_efflux_CTD"/>
</dbReference>
<feature type="compositionally biased region" description="Basic and acidic residues" evidence="9">
    <location>
        <begin position="183"/>
        <end position="239"/>
    </location>
</feature>
<dbReference type="InterPro" id="IPR036837">
    <property type="entry name" value="Cation_efflux_CTD_sf"/>
</dbReference>
<dbReference type="PANTHER" id="PTHR11562:SF17">
    <property type="entry name" value="RE54080P-RELATED"/>
    <property type="match status" value="1"/>
</dbReference>
<keyword evidence="5" id="KW-0864">Zinc transport</keyword>
<dbReference type="Pfam" id="PF16916">
    <property type="entry name" value="ZT_dimer"/>
    <property type="match status" value="1"/>
</dbReference>
<comment type="similarity">
    <text evidence="2">Belongs to the cation diffusion facilitator (CDF) transporter (TC 2.A.4) family. SLC30A subfamily.</text>
</comment>
<accession>A0ABD3MDA6</accession>
<feature type="transmembrane region" description="Helical" evidence="10">
    <location>
        <begin position="42"/>
        <end position="65"/>
    </location>
</feature>
<reference evidence="13 14" key="1">
    <citation type="submission" date="2024-10" db="EMBL/GenBank/DDBJ databases">
        <title>Updated reference genomes for cyclostephanoid diatoms.</title>
        <authorList>
            <person name="Roberts W.R."/>
            <person name="Alverson A.J."/>
        </authorList>
    </citation>
    <scope>NUCLEOTIDE SEQUENCE [LARGE SCALE GENOMIC DNA]</scope>
    <source>
        <strain evidence="13 14">AJA276-08</strain>
    </source>
</reference>
<keyword evidence="7" id="KW-0406">Ion transport</keyword>
<evidence type="ECO:0000259" key="11">
    <source>
        <dbReference type="Pfam" id="PF01545"/>
    </source>
</evidence>
<feature type="transmembrane region" description="Helical" evidence="10">
    <location>
        <begin position="304"/>
        <end position="325"/>
    </location>
</feature>
<organism evidence="13 14">
    <name type="scientific">Stephanodiscus triporus</name>
    <dbReference type="NCBI Taxonomy" id="2934178"/>
    <lineage>
        <taxon>Eukaryota</taxon>
        <taxon>Sar</taxon>
        <taxon>Stramenopiles</taxon>
        <taxon>Ochrophyta</taxon>
        <taxon>Bacillariophyta</taxon>
        <taxon>Coscinodiscophyceae</taxon>
        <taxon>Thalassiosirophycidae</taxon>
        <taxon>Stephanodiscales</taxon>
        <taxon>Stephanodiscaceae</taxon>
        <taxon>Stephanodiscus</taxon>
    </lineage>
</organism>
<dbReference type="AlphaFoldDB" id="A0ABD3MDA6"/>
<dbReference type="PANTHER" id="PTHR11562">
    <property type="entry name" value="CATION EFFLUX PROTEIN/ ZINC TRANSPORTER"/>
    <property type="match status" value="1"/>
</dbReference>
<feature type="transmembrane region" description="Helical" evidence="10">
    <location>
        <begin position="77"/>
        <end position="96"/>
    </location>
</feature>
<evidence type="ECO:0000313" key="14">
    <source>
        <dbReference type="Proteomes" id="UP001530315"/>
    </source>
</evidence>
<comment type="subcellular location">
    <subcellularLocation>
        <location evidence="1">Membrane</location>
        <topology evidence="1">Multi-pass membrane protein</topology>
    </subcellularLocation>
</comment>
<evidence type="ECO:0000256" key="10">
    <source>
        <dbReference type="SAM" id="Phobius"/>
    </source>
</evidence>
<evidence type="ECO:0000256" key="8">
    <source>
        <dbReference type="ARBA" id="ARBA00023136"/>
    </source>
</evidence>
<sequence length="436" mass="48030">MDIDHSHGHGHAHEHSDKHHPHHDEVAEDKERRQEVLRKLKTASLLCVTFFLVEVIGGLLAGSLAVLSDAAHLAADLSAFIVAIIGFHIASLPASASHTFGLMRTESLAALFSMVCLVILSLGLAVEALHRMWIILYVGGEDFHVNGKLMSTIASIGVVVNVILAFVLGEDHAHLPGMDHGHGHGCHHDHDDHNHGDNDHDNHDHRDHDHDAHDHDDHNHDHDEESHIDHDHGHGHHQESAALLSTSNNGKSYLAVNKDLKVSLPKKRNVNLHAAYIHVLADLAQSVVVLVAGLIIWYKPTWQLVDPICTLIFSIMVCYATLGVFRSSLSVLLEEVPPGVNWDKVFDAISAVEGVYDVHDLHIWSISHDKLSLSVHAKAANVEQAYRDIKNVCHQEKITHLTLQLQPSAVEDCVTCPDGMAHQCIRVPVQRTGSSM</sequence>
<dbReference type="InterPro" id="IPR002524">
    <property type="entry name" value="Cation_efflux"/>
</dbReference>
<proteinExistence type="inferred from homology"/>
<keyword evidence="3" id="KW-0813">Transport</keyword>
<dbReference type="Pfam" id="PF01545">
    <property type="entry name" value="Cation_efflux"/>
    <property type="match status" value="1"/>
</dbReference>
<keyword evidence="14" id="KW-1185">Reference proteome</keyword>
<feature type="domain" description="Cation efflux protein cytoplasmic" evidence="12">
    <location>
        <begin position="337"/>
        <end position="385"/>
    </location>
</feature>
<dbReference type="Proteomes" id="UP001530315">
    <property type="component" value="Unassembled WGS sequence"/>
</dbReference>
<dbReference type="NCBIfam" id="TIGR01297">
    <property type="entry name" value="CDF"/>
    <property type="match status" value="1"/>
</dbReference>
<evidence type="ECO:0000313" key="13">
    <source>
        <dbReference type="EMBL" id="KAL3761913.1"/>
    </source>
</evidence>
<feature type="transmembrane region" description="Helical" evidence="10">
    <location>
        <begin position="108"/>
        <end position="129"/>
    </location>
</feature>
<keyword evidence="4 10" id="KW-0812">Transmembrane</keyword>
<evidence type="ECO:0000256" key="1">
    <source>
        <dbReference type="ARBA" id="ARBA00004141"/>
    </source>
</evidence>
<comment type="caution">
    <text evidence="13">The sequence shown here is derived from an EMBL/GenBank/DDBJ whole genome shotgun (WGS) entry which is preliminary data.</text>
</comment>